<dbReference type="InterPro" id="IPR004837">
    <property type="entry name" value="NaCa_Exmemb"/>
</dbReference>
<comment type="subcellular location">
    <subcellularLocation>
        <location evidence="1">Membrane</location>
        <topology evidence="1">Multi-pass membrane protein</topology>
    </subcellularLocation>
</comment>
<feature type="transmembrane region" description="Helical" evidence="5">
    <location>
        <begin position="269"/>
        <end position="289"/>
    </location>
</feature>
<evidence type="ECO:0000256" key="3">
    <source>
        <dbReference type="ARBA" id="ARBA00022989"/>
    </source>
</evidence>
<keyword evidence="4 5" id="KW-0472">Membrane</keyword>
<evidence type="ECO:0000313" key="7">
    <source>
        <dbReference type="EMBL" id="MBM6774176.1"/>
    </source>
</evidence>
<feature type="transmembrane region" description="Helical" evidence="5">
    <location>
        <begin position="243"/>
        <end position="263"/>
    </location>
</feature>
<dbReference type="EMBL" id="JACSNQ010000002">
    <property type="protein sequence ID" value="MBM6774176.1"/>
    <property type="molecule type" value="Genomic_DNA"/>
</dbReference>
<organism evidence="7 8">
    <name type="scientific">Olsenella profusa</name>
    <dbReference type="NCBI Taxonomy" id="138595"/>
    <lineage>
        <taxon>Bacteria</taxon>
        <taxon>Bacillati</taxon>
        <taxon>Actinomycetota</taxon>
        <taxon>Coriobacteriia</taxon>
        <taxon>Coriobacteriales</taxon>
        <taxon>Atopobiaceae</taxon>
        <taxon>Olsenella</taxon>
    </lineage>
</organism>
<dbReference type="NCBIfam" id="TIGR00367">
    <property type="entry name" value="calcium/sodium antiporter"/>
    <property type="match status" value="1"/>
</dbReference>
<evidence type="ECO:0000256" key="1">
    <source>
        <dbReference type="ARBA" id="ARBA00004141"/>
    </source>
</evidence>
<feature type="domain" description="Sodium/calcium exchanger membrane region" evidence="6">
    <location>
        <begin position="176"/>
        <end position="315"/>
    </location>
</feature>
<keyword evidence="2 5" id="KW-0812">Transmembrane</keyword>
<proteinExistence type="predicted"/>
<dbReference type="InterPro" id="IPR004481">
    <property type="entry name" value="K/Na/Ca-exchanger"/>
</dbReference>
<feature type="transmembrane region" description="Helical" evidence="5">
    <location>
        <begin position="298"/>
        <end position="316"/>
    </location>
</feature>
<comment type="caution">
    <text evidence="7">The sequence shown here is derived from an EMBL/GenBank/DDBJ whole genome shotgun (WGS) entry which is preliminary data.</text>
</comment>
<feature type="transmembrane region" description="Helical" evidence="5">
    <location>
        <begin position="73"/>
        <end position="96"/>
    </location>
</feature>
<keyword evidence="8" id="KW-1185">Reference proteome</keyword>
<dbReference type="Gene3D" id="6.10.280.80">
    <property type="entry name" value="NCX, peripheral helical region"/>
    <property type="match status" value="1"/>
</dbReference>
<evidence type="ECO:0000313" key="8">
    <source>
        <dbReference type="Proteomes" id="UP000712527"/>
    </source>
</evidence>
<evidence type="ECO:0000256" key="5">
    <source>
        <dbReference type="SAM" id="Phobius"/>
    </source>
</evidence>
<sequence length="317" mass="31716">MPTALLLIVIGFVLLIVGADALVEGARRIAARLGVPDRVAGLTIVAIGTSLPELVVSVTSAVGGHAEMAFGNVVGSCLANLLLILGLSAVVAPIALSRDTQRFEIPVSVAACGLLALLANTDGQVTASEGAVLLAAFVAFLARTVTVGLHEGAGEKGEAAGDGGSGAGAVALDLARIVVGAVMLKFGADLVVDNATLIAAGAGVSERVIGITVVALGTCLPELVTSVVAALRGNSDIAVGNVVGSNISNLLLVMGAPALFSAVPYDAAYNLDLVLLAVFSLALVGFAFIGRRHEMSRANGVAFVVLYVAYVAVSVLR</sequence>
<keyword evidence="3 5" id="KW-1133">Transmembrane helix</keyword>
<dbReference type="PANTHER" id="PTHR10846:SF8">
    <property type="entry name" value="INNER MEMBRANE PROTEIN YRBG"/>
    <property type="match status" value="1"/>
</dbReference>
<feature type="transmembrane region" description="Helical" evidence="5">
    <location>
        <begin position="208"/>
        <end position="231"/>
    </location>
</feature>
<protein>
    <submittedName>
        <fullName evidence="7">Calcium/sodium antiporter</fullName>
    </submittedName>
</protein>
<name>A0ABS2EZL8_9ACTN</name>
<dbReference type="Proteomes" id="UP000712527">
    <property type="component" value="Unassembled WGS sequence"/>
</dbReference>
<gene>
    <name evidence="7" type="ORF">H9X80_01215</name>
</gene>
<dbReference type="InterPro" id="IPR044880">
    <property type="entry name" value="NCX_ion-bd_dom_sf"/>
</dbReference>
<evidence type="ECO:0000256" key="4">
    <source>
        <dbReference type="ARBA" id="ARBA00023136"/>
    </source>
</evidence>
<evidence type="ECO:0000259" key="6">
    <source>
        <dbReference type="Pfam" id="PF01699"/>
    </source>
</evidence>
<evidence type="ECO:0000256" key="2">
    <source>
        <dbReference type="ARBA" id="ARBA00022692"/>
    </source>
</evidence>
<feature type="transmembrane region" description="Helical" evidence="5">
    <location>
        <begin position="170"/>
        <end position="188"/>
    </location>
</feature>
<dbReference type="PANTHER" id="PTHR10846">
    <property type="entry name" value="SODIUM/POTASSIUM/CALCIUM EXCHANGER"/>
    <property type="match status" value="1"/>
</dbReference>
<reference evidence="7 8" key="1">
    <citation type="journal article" date="2021" name="Sci. Rep.">
        <title>The distribution of antibiotic resistance genes in chicken gut microbiota commensals.</title>
        <authorList>
            <person name="Juricova H."/>
            <person name="Matiasovicova J."/>
            <person name="Kubasova T."/>
            <person name="Cejkova D."/>
            <person name="Rychlik I."/>
        </authorList>
    </citation>
    <scope>NUCLEOTIDE SEQUENCE [LARGE SCALE GENOMIC DNA]</scope>
    <source>
        <strain evidence="7 8">An794</strain>
    </source>
</reference>
<accession>A0ABS2EZL8</accession>
<dbReference type="Pfam" id="PF01699">
    <property type="entry name" value="Na_Ca_ex"/>
    <property type="match status" value="2"/>
</dbReference>
<feature type="domain" description="Sodium/calcium exchanger membrane region" evidence="6">
    <location>
        <begin position="4"/>
        <end position="142"/>
    </location>
</feature>
<dbReference type="RefSeq" id="WP_204792538.1">
    <property type="nucleotide sequence ID" value="NZ_JACSNQ010000002.1"/>
</dbReference>
<dbReference type="Gene3D" id="1.20.1420.30">
    <property type="entry name" value="NCX, central ion-binding region"/>
    <property type="match status" value="1"/>
</dbReference>